<evidence type="ECO:0000256" key="3">
    <source>
        <dbReference type="ARBA" id="ARBA00004947"/>
    </source>
</evidence>
<dbReference type="InterPro" id="IPR015443">
    <property type="entry name" value="Aldose_1-epimerase"/>
</dbReference>
<dbReference type="PIRSF" id="PIRSF005096">
    <property type="entry name" value="GALM"/>
    <property type="match status" value="1"/>
</dbReference>
<dbReference type="Proteomes" id="UP000007879">
    <property type="component" value="Unassembled WGS sequence"/>
</dbReference>
<evidence type="ECO:0000256" key="6">
    <source>
        <dbReference type="ARBA" id="ARBA00023235"/>
    </source>
</evidence>
<dbReference type="GO" id="GO:0006006">
    <property type="term" value="P:glucose metabolic process"/>
    <property type="evidence" value="ECO:0007669"/>
    <property type="project" value="TreeGrafter"/>
</dbReference>
<dbReference type="GO" id="GO:0004034">
    <property type="term" value="F:aldose 1-epimerase activity"/>
    <property type="evidence" value="ECO:0007669"/>
    <property type="project" value="UniProtKB-EC"/>
</dbReference>
<dbReference type="EnsemblMetazoa" id="XM_019996234.1">
    <property type="protein sequence ID" value="XP_019851793.1"/>
    <property type="gene ID" value="LOC100638723"/>
</dbReference>
<dbReference type="InterPro" id="IPR047215">
    <property type="entry name" value="Galactose_mutarotase-like"/>
</dbReference>
<keyword evidence="15" id="KW-1185">Reference proteome</keyword>
<dbReference type="KEGG" id="aqu:100638723"/>
<comment type="function">
    <text evidence="8">Mutarotase that catalyzes the interconversion of beta-D-galactose and alpha-D-galactose during galactose metabolism. Beta-D-galactose is metabolized in the liver into glucose 1-phosphate, the primary metabolic fuel, by the action of four enzymes that constitute the Leloir pathway: GALM, GALK1 (galactokinase), GALT (galactose-1-phosphate uridylyltransferase) and GALE (UDP-galactose-4'-epimerase). Involved in the maintenance of the equilibrium between the beta- and alpha-anomers of galactose, therefore ensuring a sufficient supply of the alpha-anomer for GALK1. Also active on D-glucose although shows a preference for galactose over glucose.</text>
</comment>
<dbReference type="NCBIfam" id="NF008277">
    <property type="entry name" value="PRK11055.1"/>
    <property type="match status" value="1"/>
</dbReference>
<dbReference type="Gene3D" id="2.70.98.10">
    <property type="match status" value="1"/>
</dbReference>
<keyword evidence="13" id="KW-0732">Signal</keyword>
<keyword evidence="7 9" id="KW-0119">Carbohydrate metabolism</keyword>
<comment type="similarity">
    <text evidence="5 9">Belongs to the aldose epimerase family.</text>
</comment>
<evidence type="ECO:0000256" key="13">
    <source>
        <dbReference type="SAM" id="SignalP"/>
    </source>
</evidence>
<evidence type="ECO:0000256" key="7">
    <source>
        <dbReference type="ARBA" id="ARBA00023277"/>
    </source>
</evidence>
<feature type="binding site" evidence="11">
    <location>
        <position position="233"/>
    </location>
    <ligand>
        <name>beta-D-galactose</name>
        <dbReference type="ChEBI" id="CHEBI:27667"/>
    </ligand>
</feature>
<evidence type="ECO:0000256" key="5">
    <source>
        <dbReference type="ARBA" id="ARBA00006206"/>
    </source>
</evidence>
<evidence type="ECO:0000256" key="12">
    <source>
        <dbReference type="PIRSR" id="PIRSR005096-3"/>
    </source>
</evidence>
<comment type="catalytic activity">
    <reaction evidence="1 9">
        <text>alpha-D-glucose = beta-D-glucose</text>
        <dbReference type="Rhea" id="RHEA:10264"/>
        <dbReference type="ChEBI" id="CHEBI:15903"/>
        <dbReference type="ChEBI" id="CHEBI:17925"/>
        <dbReference type="EC" id="5.1.3.3"/>
    </reaction>
</comment>
<sequence>MSHAFICMLHTTMAITLANANGFSVSTFSTGASVTDIKLPNGTHVVLGYKDLEDYSVNSLYIGCTVGRCTNRTANAAFTIGGVEYPISANVAPNHLHGGFVGFNKLTWRVTAQSETSVTYSLLSPDSDQGYPGNLSVTATYTVTPNNELIIEYRASTDKPTPVNLTNHTYFNLAGQGDILGHTLTLNADNYTPTDDNLVPTGDLASVRGTPLDFLSSHTIGERYQQASDVGYDNNFCINATPTLESDPNLKYTAKLEEPTTGNCLEVYTNQPCVQLYQGGYLDGSVNGLDGSPILKYTGLCLETQKHPNAINQPRFPSTLLCPGQEYYSKTVWRFTCTR</sequence>
<dbReference type="PROSITE" id="PS00545">
    <property type="entry name" value="ALDOSE_1_EPIMERASE"/>
    <property type="match status" value="1"/>
</dbReference>
<name>A0AAN0J509_AMPQE</name>
<dbReference type="InterPro" id="IPR014718">
    <property type="entry name" value="GH-type_carb-bd"/>
</dbReference>
<dbReference type="CDD" id="cd09019">
    <property type="entry name" value="galactose_mutarotase_like"/>
    <property type="match status" value="1"/>
</dbReference>
<proteinExistence type="inferred from homology"/>
<feature type="binding site" evidence="12">
    <location>
        <begin position="71"/>
        <end position="72"/>
    </location>
    <ligand>
        <name>beta-D-galactose</name>
        <dbReference type="ChEBI" id="CHEBI:27667"/>
    </ligand>
</feature>
<dbReference type="PANTHER" id="PTHR10091">
    <property type="entry name" value="ALDOSE-1-EPIMERASE"/>
    <property type="match status" value="1"/>
</dbReference>
<keyword evidence="6 9" id="KW-0413">Isomerase</keyword>
<dbReference type="Pfam" id="PF01263">
    <property type="entry name" value="Aldose_epim"/>
    <property type="match status" value="1"/>
</dbReference>
<reference evidence="14" key="2">
    <citation type="submission" date="2024-06" db="UniProtKB">
        <authorList>
            <consortium name="EnsemblMetazoa"/>
        </authorList>
    </citation>
    <scope>IDENTIFICATION</scope>
</reference>
<evidence type="ECO:0000313" key="15">
    <source>
        <dbReference type="Proteomes" id="UP000007879"/>
    </source>
</evidence>
<evidence type="ECO:0000256" key="2">
    <source>
        <dbReference type="ARBA" id="ARBA00001712"/>
    </source>
</evidence>
<dbReference type="SUPFAM" id="SSF74650">
    <property type="entry name" value="Galactose mutarotase-like"/>
    <property type="match status" value="1"/>
</dbReference>
<dbReference type="EC" id="5.1.3.3" evidence="9"/>
<feature type="binding site" evidence="12">
    <location>
        <begin position="168"/>
        <end position="170"/>
    </location>
    <ligand>
        <name>beta-D-galactose</name>
        <dbReference type="ChEBI" id="CHEBI:27667"/>
    </ligand>
</feature>
<evidence type="ECO:0000313" key="14">
    <source>
        <dbReference type="EnsemblMetazoa" id="XP_019851793.1"/>
    </source>
</evidence>
<feature type="active site" description="Proton acceptor" evidence="10">
    <location>
        <position position="303"/>
    </location>
</feature>
<dbReference type="InterPro" id="IPR018052">
    <property type="entry name" value="Ald1_epimerase_CS"/>
</dbReference>
<dbReference type="GeneID" id="100638723"/>
<comment type="catalytic activity">
    <reaction evidence="2">
        <text>alpha-D-galactose = beta-D-galactose</text>
        <dbReference type="Rhea" id="RHEA:28675"/>
        <dbReference type="ChEBI" id="CHEBI:27667"/>
        <dbReference type="ChEBI" id="CHEBI:28061"/>
        <dbReference type="EC" id="5.1.3.3"/>
    </reaction>
    <physiologicalReaction direction="right-to-left" evidence="2">
        <dbReference type="Rhea" id="RHEA:28677"/>
    </physiologicalReaction>
</comment>
<accession>A0AAN0J509</accession>
<feature type="chain" id="PRO_5042855293" description="Aldose 1-epimerase" evidence="13">
    <location>
        <begin position="21"/>
        <end position="339"/>
    </location>
</feature>
<evidence type="ECO:0000256" key="8">
    <source>
        <dbReference type="ARBA" id="ARBA00045743"/>
    </source>
</evidence>
<evidence type="ECO:0000256" key="11">
    <source>
        <dbReference type="PIRSR" id="PIRSR005096-2"/>
    </source>
</evidence>
<dbReference type="InterPro" id="IPR008183">
    <property type="entry name" value="Aldose_1/G6P_1-epimerase"/>
</dbReference>
<feature type="signal peptide" evidence="13">
    <location>
        <begin position="1"/>
        <end position="20"/>
    </location>
</feature>
<protein>
    <recommendedName>
        <fullName evidence="9">Aldose 1-epimerase</fullName>
        <ecNumber evidence="9">5.1.3.3</ecNumber>
    </recommendedName>
</protein>
<dbReference type="GO" id="GO:0033499">
    <property type="term" value="P:galactose catabolic process via UDP-galactose, Leloir pathway"/>
    <property type="evidence" value="ECO:0007669"/>
    <property type="project" value="TreeGrafter"/>
</dbReference>
<dbReference type="InterPro" id="IPR011013">
    <property type="entry name" value="Gal_mutarotase_sf_dom"/>
</dbReference>
<evidence type="ECO:0000256" key="4">
    <source>
        <dbReference type="ARBA" id="ARBA00005028"/>
    </source>
</evidence>
<comment type="pathway">
    <text evidence="3">Carbohydrate metabolism; galactose metabolism.</text>
</comment>
<comment type="pathway">
    <text evidence="4 9">Carbohydrate metabolism; hexose metabolism.</text>
</comment>
<evidence type="ECO:0000256" key="9">
    <source>
        <dbReference type="PIRNR" id="PIRNR005096"/>
    </source>
</evidence>
<dbReference type="RefSeq" id="XP_019851793.1">
    <property type="nucleotide sequence ID" value="XM_019996234.1"/>
</dbReference>
<dbReference type="AlphaFoldDB" id="A0AAN0J509"/>
<feature type="active site" description="Proton donor" evidence="10">
    <location>
        <position position="168"/>
    </location>
</feature>
<dbReference type="GO" id="GO:0030246">
    <property type="term" value="F:carbohydrate binding"/>
    <property type="evidence" value="ECO:0007669"/>
    <property type="project" value="InterPro"/>
</dbReference>
<reference evidence="15" key="1">
    <citation type="journal article" date="2010" name="Nature">
        <title>The Amphimedon queenslandica genome and the evolution of animal complexity.</title>
        <authorList>
            <person name="Srivastava M."/>
            <person name="Simakov O."/>
            <person name="Chapman J."/>
            <person name="Fahey B."/>
            <person name="Gauthier M.E."/>
            <person name="Mitros T."/>
            <person name="Richards G.S."/>
            <person name="Conaco C."/>
            <person name="Dacre M."/>
            <person name="Hellsten U."/>
            <person name="Larroux C."/>
            <person name="Putnam N.H."/>
            <person name="Stanke M."/>
            <person name="Adamska M."/>
            <person name="Darling A."/>
            <person name="Degnan S.M."/>
            <person name="Oakley T.H."/>
            <person name="Plachetzki D.C."/>
            <person name="Zhai Y."/>
            <person name="Adamski M."/>
            <person name="Calcino A."/>
            <person name="Cummins S.F."/>
            <person name="Goodstein D.M."/>
            <person name="Harris C."/>
            <person name="Jackson D.J."/>
            <person name="Leys S.P."/>
            <person name="Shu S."/>
            <person name="Woodcroft B.J."/>
            <person name="Vervoort M."/>
            <person name="Kosik K.S."/>
            <person name="Manning G."/>
            <person name="Degnan B.M."/>
            <person name="Rokhsar D.S."/>
        </authorList>
    </citation>
    <scope>NUCLEOTIDE SEQUENCE [LARGE SCALE GENOMIC DNA]</scope>
</reference>
<dbReference type="PANTHER" id="PTHR10091:SF0">
    <property type="entry name" value="GALACTOSE MUTAROTASE"/>
    <property type="match status" value="1"/>
</dbReference>
<organism evidence="14 15">
    <name type="scientific">Amphimedon queenslandica</name>
    <name type="common">Sponge</name>
    <dbReference type="NCBI Taxonomy" id="400682"/>
    <lineage>
        <taxon>Eukaryota</taxon>
        <taxon>Metazoa</taxon>
        <taxon>Porifera</taxon>
        <taxon>Demospongiae</taxon>
        <taxon>Heteroscleromorpha</taxon>
        <taxon>Haplosclerida</taxon>
        <taxon>Niphatidae</taxon>
        <taxon>Amphimedon</taxon>
    </lineage>
</organism>
<evidence type="ECO:0000256" key="1">
    <source>
        <dbReference type="ARBA" id="ARBA00001614"/>
    </source>
</evidence>
<evidence type="ECO:0000256" key="10">
    <source>
        <dbReference type="PIRSR" id="PIRSR005096-1"/>
    </source>
</evidence>